<reference evidence="8 9" key="1">
    <citation type="submission" date="2021-06" db="EMBL/GenBank/DDBJ databases">
        <authorList>
            <person name="Palmer J.M."/>
        </authorList>
    </citation>
    <scope>NUCLEOTIDE SEQUENCE [LARGE SCALE GENOMIC DNA]</scope>
    <source>
        <strain evidence="8 9">XC_2019</strain>
        <tissue evidence="8">Muscle</tissue>
    </source>
</reference>
<dbReference type="SUPFAM" id="SSF57850">
    <property type="entry name" value="RING/U-box"/>
    <property type="match status" value="1"/>
</dbReference>
<dbReference type="InterPro" id="IPR003877">
    <property type="entry name" value="SPRY_dom"/>
</dbReference>
<dbReference type="InterPro" id="IPR013320">
    <property type="entry name" value="ConA-like_dom_sf"/>
</dbReference>
<evidence type="ECO:0000256" key="1">
    <source>
        <dbReference type="ARBA" id="ARBA00022723"/>
    </source>
</evidence>
<dbReference type="SMART" id="SM00589">
    <property type="entry name" value="PRY"/>
    <property type="match status" value="1"/>
</dbReference>
<dbReference type="PANTHER" id="PTHR24103">
    <property type="entry name" value="E3 UBIQUITIN-PROTEIN LIGASE TRIM"/>
    <property type="match status" value="1"/>
</dbReference>
<protein>
    <submittedName>
        <fullName evidence="8">Uncharacterized protein</fullName>
    </submittedName>
</protein>
<dbReference type="Pfam" id="PF00622">
    <property type="entry name" value="SPRY"/>
    <property type="match status" value="1"/>
</dbReference>
<organism evidence="8 9">
    <name type="scientific">Xenoophorus captivus</name>
    <dbReference type="NCBI Taxonomy" id="1517983"/>
    <lineage>
        <taxon>Eukaryota</taxon>
        <taxon>Metazoa</taxon>
        <taxon>Chordata</taxon>
        <taxon>Craniata</taxon>
        <taxon>Vertebrata</taxon>
        <taxon>Euteleostomi</taxon>
        <taxon>Actinopterygii</taxon>
        <taxon>Neopterygii</taxon>
        <taxon>Teleostei</taxon>
        <taxon>Neoteleostei</taxon>
        <taxon>Acanthomorphata</taxon>
        <taxon>Ovalentaria</taxon>
        <taxon>Atherinomorphae</taxon>
        <taxon>Cyprinodontiformes</taxon>
        <taxon>Goodeidae</taxon>
        <taxon>Xenoophorus</taxon>
    </lineage>
</organism>
<dbReference type="InterPro" id="IPR017907">
    <property type="entry name" value="Znf_RING_CS"/>
</dbReference>
<dbReference type="Pfam" id="PF13445">
    <property type="entry name" value="zf-RING_UBOX"/>
    <property type="match status" value="1"/>
</dbReference>
<comment type="caution">
    <text evidence="8">The sequence shown here is derived from an EMBL/GenBank/DDBJ whole genome shotgun (WGS) entry which is preliminary data.</text>
</comment>
<evidence type="ECO:0000256" key="3">
    <source>
        <dbReference type="ARBA" id="ARBA00022833"/>
    </source>
</evidence>
<dbReference type="InterPro" id="IPR013083">
    <property type="entry name" value="Znf_RING/FYVE/PHD"/>
</dbReference>
<evidence type="ECO:0000256" key="4">
    <source>
        <dbReference type="PROSITE-ProRule" id="PRU00024"/>
    </source>
</evidence>
<dbReference type="InterPro" id="IPR001841">
    <property type="entry name" value="Znf_RING"/>
</dbReference>
<dbReference type="InterPro" id="IPR003879">
    <property type="entry name" value="Butyrophylin_SPRY"/>
</dbReference>
<dbReference type="Proteomes" id="UP001434883">
    <property type="component" value="Unassembled WGS sequence"/>
</dbReference>
<gene>
    <name evidence="8" type="ORF">XENOCAPTIV_030612</name>
</gene>
<sequence>DIMASILQEDLLCPVCWDIYEDPVCLSCSHSLCRACLQHWRRERPEPSCPVCRKRSAAEDPPCNLALKRLCESFLQERNRRTSRGFCTLHSESLKLFCLDHQQPVCLICRDSGKHTGHKFRPVREVALNKKFVLQQNLKHLKESFCSLESCKELLHDGVQHIRCQARNSEEMIKEQFKKFLQFLADEEKARLDAVRIEAELKTEKMKELIETVDINIAAVSETIRATKDELEAEDLSFLQNFNAVTERIQNHLPLHPPEFPSGALLDEAKHVGNLSFNIWNKMKDMVTYTPLVLDPNTAAADLLLSEDLTAVRQMRWTSVPYNPERFALLCRSVISTEGFNSWTHTWDVEVGDGSWKVGMVAESASGPTEVKHEYWILRCSHGEYSVWSRGTGRIEPKVPERLRRVRVNLDWEGGQLAFSDPLTKTHIHTFTHTFTEKMFPLFDQETKILPMTLSVKRSY</sequence>
<dbReference type="PROSITE" id="PS50188">
    <property type="entry name" value="B302_SPRY"/>
    <property type="match status" value="1"/>
</dbReference>
<accession>A0ABV0QFF1</accession>
<dbReference type="PRINTS" id="PR01407">
    <property type="entry name" value="BUTYPHLNCDUF"/>
</dbReference>
<feature type="domain" description="B30.2/SPRY" evidence="7">
    <location>
        <begin position="272"/>
        <end position="460"/>
    </location>
</feature>
<dbReference type="EMBL" id="JAHRIN010009361">
    <property type="protein sequence ID" value="MEQ2194539.1"/>
    <property type="molecule type" value="Genomic_DNA"/>
</dbReference>
<name>A0ABV0QFF1_9TELE</name>
<keyword evidence="9" id="KW-1185">Reference proteome</keyword>
<evidence type="ECO:0000259" key="7">
    <source>
        <dbReference type="PROSITE" id="PS50188"/>
    </source>
</evidence>
<evidence type="ECO:0000259" key="6">
    <source>
        <dbReference type="PROSITE" id="PS50119"/>
    </source>
</evidence>
<evidence type="ECO:0000256" key="2">
    <source>
        <dbReference type="ARBA" id="ARBA00022771"/>
    </source>
</evidence>
<dbReference type="InterPro" id="IPR000315">
    <property type="entry name" value="Znf_B-box"/>
</dbReference>
<proteinExistence type="predicted"/>
<feature type="domain" description="B box-type" evidence="6">
    <location>
        <begin position="82"/>
        <end position="123"/>
    </location>
</feature>
<dbReference type="InterPro" id="IPR027370">
    <property type="entry name" value="Znf-RING_euk"/>
</dbReference>
<dbReference type="PROSITE" id="PS50119">
    <property type="entry name" value="ZF_BBOX"/>
    <property type="match status" value="1"/>
</dbReference>
<dbReference type="InterPro" id="IPR043136">
    <property type="entry name" value="B30.2/SPRY_sf"/>
</dbReference>
<keyword evidence="3" id="KW-0862">Zinc</keyword>
<evidence type="ECO:0000313" key="9">
    <source>
        <dbReference type="Proteomes" id="UP001434883"/>
    </source>
</evidence>
<dbReference type="Pfam" id="PF13765">
    <property type="entry name" value="PRY"/>
    <property type="match status" value="1"/>
</dbReference>
<dbReference type="SMART" id="SM00184">
    <property type="entry name" value="RING"/>
    <property type="match status" value="1"/>
</dbReference>
<dbReference type="InterPro" id="IPR050143">
    <property type="entry name" value="TRIM/RBCC"/>
</dbReference>
<evidence type="ECO:0000313" key="8">
    <source>
        <dbReference type="EMBL" id="MEQ2194539.1"/>
    </source>
</evidence>
<dbReference type="SUPFAM" id="SSF57845">
    <property type="entry name" value="B-box zinc-binding domain"/>
    <property type="match status" value="1"/>
</dbReference>
<dbReference type="SUPFAM" id="SSF49899">
    <property type="entry name" value="Concanavalin A-like lectins/glucanases"/>
    <property type="match status" value="1"/>
</dbReference>
<dbReference type="Gene3D" id="3.30.160.60">
    <property type="entry name" value="Classic Zinc Finger"/>
    <property type="match status" value="1"/>
</dbReference>
<keyword evidence="1" id="KW-0479">Metal-binding</keyword>
<feature type="domain" description="RING-type" evidence="5">
    <location>
        <begin position="13"/>
        <end position="53"/>
    </location>
</feature>
<dbReference type="PROSITE" id="PS00518">
    <property type="entry name" value="ZF_RING_1"/>
    <property type="match status" value="1"/>
</dbReference>
<dbReference type="InterPro" id="IPR001870">
    <property type="entry name" value="B30.2/SPRY"/>
</dbReference>
<dbReference type="Gene3D" id="2.60.120.920">
    <property type="match status" value="1"/>
</dbReference>
<feature type="non-terminal residue" evidence="8">
    <location>
        <position position="1"/>
    </location>
</feature>
<dbReference type="InterPro" id="IPR006574">
    <property type="entry name" value="PRY"/>
</dbReference>
<evidence type="ECO:0000259" key="5">
    <source>
        <dbReference type="PROSITE" id="PS50089"/>
    </source>
</evidence>
<dbReference type="SMART" id="SM00336">
    <property type="entry name" value="BBOX"/>
    <property type="match status" value="1"/>
</dbReference>
<dbReference type="Pfam" id="PF00643">
    <property type="entry name" value="zf-B_box"/>
    <property type="match status" value="1"/>
</dbReference>
<dbReference type="Gene3D" id="3.30.40.10">
    <property type="entry name" value="Zinc/RING finger domain, C3HC4 (zinc finger)"/>
    <property type="match status" value="1"/>
</dbReference>
<dbReference type="PROSITE" id="PS50089">
    <property type="entry name" value="ZF_RING_2"/>
    <property type="match status" value="1"/>
</dbReference>
<keyword evidence="2 4" id="KW-0863">Zinc-finger</keyword>